<evidence type="ECO:0000313" key="2">
    <source>
        <dbReference type="EMBL" id="KAH3724939.1"/>
    </source>
</evidence>
<evidence type="ECO:0000313" key="3">
    <source>
        <dbReference type="Proteomes" id="UP000828390"/>
    </source>
</evidence>
<comment type="caution">
    <text evidence="2">The sequence shown here is derived from an EMBL/GenBank/DDBJ whole genome shotgun (WGS) entry which is preliminary data.</text>
</comment>
<feature type="compositionally biased region" description="Basic residues" evidence="1">
    <location>
        <begin position="333"/>
        <end position="345"/>
    </location>
</feature>
<dbReference type="EMBL" id="JAIWYP010000012">
    <property type="protein sequence ID" value="KAH3724939.1"/>
    <property type="molecule type" value="Genomic_DNA"/>
</dbReference>
<dbReference type="InterPro" id="IPR027417">
    <property type="entry name" value="P-loop_NTPase"/>
</dbReference>
<reference evidence="2" key="2">
    <citation type="submission" date="2020-11" db="EMBL/GenBank/DDBJ databases">
        <authorList>
            <person name="McCartney M.A."/>
            <person name="Auch B."/>
            <person name="Kono T."/>
            <person name="Mallez S."/>
            <person name="Becker A."/>
            <person name="Gohl D.M."/>
            <person name="Silverstein K.A.T."/>
            <person name="Koren S."/>
            <person name="Bechman K.B."/>
            <person name="Herman A."/>
            <person name="Abrahante J.E."/>
            <person name="Garbe J."/>
        </authorList>
    </citation>
    <scope>NUCLEOTIDE SEQUENCE</scope>
    <source>
        <strain evidence="2">Duluth1</strain>
        <tissue evidence="2">Whole animal</tissue>
    </source>
</reference>
<gene>
    <name evidence="2" type="ORF">DPMN_050766</name>
</gene>
<protein>
    <submittedName>
        <fullName evidence="2">Uncharacterized protein</fullName>
    </submittedName>
</protein>
<accession>A0A9D4CGS3</accession>
<name>A0A9D4CGS3_DREPO</name>
<feature type="region of interest" description="Disordered" evidence="1">
    <location>
        <begin position="320"/>
        <end position="345"/>
    </location>
</feature>
<dbReference type="PANTHER" id="PTHR46844">
    <property type="entry name" value="SLR5058 PROTEIN"/>
    <property type="match status" value="1"/>
</dbReference>
<feature type="compositionally biased region" description="Basic and acidic residues" evidence="1">
    <location>
        <begin position="251"/>
        <end position="269"/>
    </location>
</feature>
<dbReference type="OrthoDB" id="6218297at2759"/>
<proteinExistence type="predicted"/>
<reference evidence="2" key="1">
    <citation type="journal article" date="2019" name="bioRxiv">
        <title>The Genome of the Zebra Mussel, Dreissena polymorpha: A Resource for Invasive Species Research.</title>
        <authorList>
            <person name="McCartney M.A."/>
            <person name="Auch B."/>
            <person name="Kono T."/>
            <person name="Mallez S."/>
            <person name="Zhang Y."/>
            <person name="Obille A."/>
            <person name="Becker A."/>
            <person name="Abrahante J.E."/>
            <person name="Garbe J."/>
            <person name="Badalamenti J.P."/>
            <person name="Herman A."/>
            <person name="Mangelson H."/>
            <person name="Liachko I."/>
            <person name="Sullivan S."/>
            <person name="Sone E.D."/>
            <person name="Koren S."/>
            <person name="Silverstein K.A.T."/>
            <person name="Beckman K.B."/>
            <person name="Gohl D.M."/>
        </authorList>
    </citation>
    <scope>NUCLEOTIDE SEQUENCE</scope>
    <source>
        <strain evidence="2">Duluth1</strain>
        <tissue evidence="2">Whole animal</tissue>
    </source>
</reference>
<organism evidence="2 3">
    <name type="scientific">Dreissena polymorpha</name>
    <name type="common">Zebra mussel</name>
    <name type="synonym">Mytilus polymorpha</name>
    <dbReference type="NCBI Taxonomy" id="45954"/>
    <lineage>
        <taxon>Eukaryota</taxon>
        <taxon>Metazoa</taxon>
        <taxon>Spiralia</taxon>
        <taxon>Lophotrochozoa</taxon>
        <taxon>Mollusca</taxon>
        <taxon>Bivalvia</taxon>
        <taxon>Autobranchia</taxon>
        <taxon>Heteroconchia</taxon>
        <taxon>Euheterodonta</taxon>
        <taxon>Imparidentia</taxon>
        <taxon>Neoheterodontei</taxon>
        <taxon>Myida</taxon>
        <taxon>Dreissenoidea</taxon>
        <taxon>Dreissenidae</taxon>
        <taxon>Dreissena</taxon>
    </lineage>
</organism>
<sequence length="345" mass="39330">MYNCEFFQMYFKDDLTQKENVCVKARDVRQAVCHSSTMSMTSHDSDRAIDTLVALLQNLKHFNHQAASKIAVEKLKQLKNGTLAITAEDVATTFQHLKDNLISQIKEALEQERDKLVKEMVDALNENISKALETIQRKGDDVIKTVQTKEVDILETVQRKGEDVLETVHSTGDDVLETIQRKGDDVLKKVRRKESEVLNTQKNATRNSTLSEIQSWLVEQYRERCVVPVSMLDPDIDVPLERIYVPPSITELKRGQDDRQGGSKTDKTSTMESNVNSYKELLHRDGNPFNTIYIQGNPGCGKTTFSTKLVLDWCKAHSENGASTKKNRDSHFQRKSVKPNRFQRS</sequence>
<dbReference type="Gene3D" id="3.40.50.300">
    <property type="entry name" value="P-loop containing nucleotide triphosphate hydrolases"/>
    <property type="match status" value="1"/>
</dbReference>
<keyword evidence="3" id="KW-1185">Reference proteome</keyword>
<dbReference type="PANTHER" id="PTHR46844:SF1">
    <property type="entry name" value="SLR5058 PROTEIN"/>
    <property type="match status" value="1"/>
</dbReference>
<dbReference type="AlphaFoldDB" id="A0A9D4CGS3"/>
<dbReference type="Proteomes" id="UP000828390">
    <property type="component" value="Unassembled WGS sequence"/>
</dbReference>
<feature type="region of interest" description="Disordered" evidence="1">
    <location>
        <begin position="249"/>
        <end position="274"/>
    </location>
</feature>
<evidence type="ECO:0000256" key="1">
    <source>
        <dbReference type="SAM" id="MobiDB-lite"/>
    </source>
</evidence>